<reference evidence="1 2" key="1">
    <citation type="journal article" date="2005" name="Int. J. Syst. Evol. Microbiol.">
        <title>Bacillus litoralis sp. nov., isolated from a tidal flat of the Yellow Sea in Korea.</title>
        <authorList>
            <person name="Yoon J.H."/>
            <person name="Oh T.K."/>
        </authorList>
    </citation>
    <scope>NUCLEOTIDE SEQUENCE [LARGE SCALE GENOMIC DNA]</scope>
    <source>
        <strain evidence="1 2">SW-211</strain>
    </source>
</reference>
<name>A0A5C6W0Q7_9BACI</name>
<dbReference type="AlphaFoldDB" id="A0A5C6W0Q7"/>
<dbReference type="Proteomes" id="UP000321363">
    <property type="component" value="Unassembled WGS sequence"/>
</dbReference>
<proteinExistence type="predicted"/>
<evidence type="ECO:0000313" key="2">
    <source>
        <dbReference type="Proteomes" id="UP000321363"/>
    </source>
</evidence>
<gene>
    <name evidence="1" type="ORF">FS935_17485</name>
</gene>
<comment type="caution">
    <text evidence="1">The sequence shown here is derived from an EMBL/GenBank/DDBJ whole genome shotgun (WGS) entry which is preliminary data.</text>
</comment>
<sequence>MINSENLFRSDNNIITMTNKEHFLDVVQNLMDFPEGKSYYAKIILKNGETWYGFLEEEHIPEEIK</sequence>
<dbReference type="EMBL" id="VOQF01000012">
    <property type="protein sequence ID" value="TXC89268.1"/>
    <property type="molecule type" value="Genomic_DNA"/>
</dbReference>
<accession>A0A5C6W0Q7</accession>
<organism evidence="1 2">
    <name type="scientific">Metabacillus litoralis</name>
    <dbReference type="NCBI Taxonomy" id="152268"/>
    <lineage>
        <taxon>Bacteria</taxon>
        <taxon>Bacillati</taxon>
        <taxon>Bacillota</taxon>
        <taxon>Bacilli</taxon>
        <taxon>Bacillales</taxon>
        <taxon>Bacillaceae</taxon>
        <taxon>Metabacillus</taxon>
    </lineage>
</organism>
<evidence type="ECO:0000313" key="1">
    <source>
        <dbReference type="EMBL" id="TXC89268.1"/>
    </source>
</evidence>
<dbReference type="RefSeq" id="WP_146949934.1">
    <property type="nucleotide sequence ID" value="NZ_VOQF01000012.1"/>
</dbReference>
<protein>
    <submittedName>
        <fullName evidence="1">Uncharacterized protein</fullName>
    </submittedName>
</protein>
<keyword evidence="2" id="KW-1185">Reference proteome</keyword>